<dbReference type="AlphaFoldDB" id="A0A942TC31"/>
<dbReference type="EMBL" id="JAGYPG010000001">
    <property type="protein sequence ID" value="MBS4193722.1"/>
    <property type="molecule type" value="Genomic_DNA"/>
</dbReference>
<name>A0A942TC31_9BACI</name>
<organism evidence="1 2">
    <name type="scientific">Lederbergia citri</name>
    <dbReference type="NCBI Taxonomy" id="2833580"/>
    <lineage>
        <taxon>Bacteria</taxon>
        <taxon>Bacillati</taxon>
        <taxon>Bacillota</taxon>
        <taxon>Bacilli</taxon>
        <taxon>Bacillales</taxon>
        <taxon>Bacillaceae</taxon>
        <taxon>Lederbergia</taxon>
    </lineage>
</organism>
<proteinExistence type="predicted"/>
<dbReference type="RefSeq" id="WP_066294732.1">
    <property type="nucleotide sequence ID" value="NZ_JAGYPG010000001.1"/>
</dbReference>
<dbReference type="Proteomes" id="UP000681414">
    <property type="component" value="Unassembled WGS sequence"/>
</dbReference>
<evidence type="ECO:0000313" key="1">
    <source>
        <dbReference type="EMBL" id="MBS4193722.1"/>
    </source>
</evidence>
<protein>
    <submittedName>
        <fullName evidence="1">Uncharacterized protein</fullName>
    </submittedName>
</protein>
<evidence type="ECO:0000313" key="2">
    <source>
        <dbReference type="Proteomes" id="UP000681414"/>
    </source>
</evidence>
<comment type="caution">
    <text evidence="1">The sequence shown here is derived from an EMBL/GenBank/DDBJ whole genome shotgun (WGS) entry which is preliminary data.</text>
</comment>
<accession>A0A942TC31</accession>
<reference evidence="1 2" key="1">
    <citation type="submission" date="2021-05" db="EMBL/GenBank/DDBJ databases">
        <title>Novel Bacillus species.</title>
        <authorList>
            <person name="Liu G."/>
        </authorList>
    </citation>
    <scope>NUCLEOTIDE SEQUENCE [LARGE SCALE GENOMIC DNA]</scope>
    <source>
        <strain evidence="2">FJAT-49780</strain>
    </source>
</reference>
<keyword evidence="2" id="KW-1185">Reference proteome</keyword>
<gene>
    <name evidence="1" type="ORF">KHA97_01385</name>
</gene>
<sequence>MREIIKGKIYETKKATFIAEYSNGLPSSDFRYVFEDLYLTNAGQFFAHAQGGAKTKYSQSSGNSTWRIETLILLNNDQAYEWLKKHKKINEIEIHFTNESKG</sequence>